<organism evidence="1 2">
    <name type="scientific">Tritrichomonas foetus</name>
    <dbReference type="NCBI Taxonomy" id="1144522"/>
    <lineage>
        <taxon>Eukaryota</taxon>
        <taxon>Metamonada</taxon>
        <taxon>Parabasalia</taxon>
        <taxon>Tritrichomonadida</taxon>
        <taxon>Tritrichomonadidae</taxon>
        <taxon>Tritrichomonas</taxon>
    </lineage>
</organism>
<evidence type="ECO:0000313" key="1">
    <source>
        <dbReference type="EMBL" id="OHS97702.1"/>
    </source>
</evidence>
<dbReference type="GeneID" id="94845296"/>
<dbReference type="AlphaFoldDB" id="A0A1J4JET6"/>
<accession>A0A1J4JET6</accession>
<sequence>MNNPKLQGHFTPPELPCKEWLKQFAESLGIKVVGPQSLELSRRIYCSYDKTAEFFVKSKTLIHRDPSLILNFDETMLQTKKRFKVLCSQQAVPLIVDALINCLTLQEVSQSLLFHVCWRNIKPQRMPPG</sequence>
<comment type="caution">
    <text evidence="1">The sequence shown here is derived from an EMBL/GenBank/DDBJ whole genome shotgun (WGS) entry which is preliminary data.</text>
</comment>
<dbReference type="Proteomes" id="UP000179807">
    <property type="component" value="Unassembled WGS sequence"/>
</dbReference>
<evidence type="ECO:0000313" key="2">
    <source>
        <dbReference type="Proteomes" id="UP000179807"/>
    </source>
</evidence>
<dbReference type="VEuPathDB" id="TrichDB:TRFO_36023"/>
<gene>
    <name evidence="1" type="ORF">TRFO_36023</name>
</gene>
<dbReference type="EMBL" id="MLAK01001099">
    <property type="protein sequence ID" value="OHS97702.1"/>
    <property type="molecule type" value="Genomic_DNA"/>
</dbReference>
<keyword evidence="2" id="KW-1185">Reference proteome</keyword>
<name>A0A1J4JET6_9EUKA</name>
<dbReference type="RefSeq" id="XP_068350839.1">
    <property type="nucleotide sequence ID" value="XM_068510592.1"/>
</dbReference>
<proteinExistence type="predicted"/>
<protein>
    <submittedName>
        <fullName evidence="1">Uncharacterized protein</fullName>
    </submittedName>
</protein>
<reference evidence="1" key="1">
    <citation type="submission" date="2016-10" db="EMBL/GenBank/DDBJ databases">
        <authorList>
            <person name="Benchimol M."/>
            <person name="Almeida L.G."/>
            <person name="Vasconcelos A.T."/>
            <person name="Perreira-Neves A."/>
            <person name="Rosa I.A."/>
            <person name="Tasca T."/>
            <person name="Bogo M.R."/>
            <person name="de Souza W."/>
        </authorList>
    </citation>
    <scope>NUCLEOTIDE SEQUENCE [LARGE SCALE GENOMIC DNA]</scope>
    <source>
        <strain evidence="1">K</strain>
    </source>
</reference>